<dbReference type="Pfam" id="PF07544">
    <property type="entry name" value="Med9"/>
    <property type="match status" value="1"/>
</dbReference>
<comment type="similarity">
    <text evidence="2 7">Belongs to the Mediator complex subunit 9 family.</text>
</comment>
<comment type="function">
    <text evidence="7">Component of the Mediator complex, a coactivator involved in the regulated transcription of nearly all RNA polymerase II-dependent genes. Mediator functions as a bridge to convey information from gene-specific regulatory proteins to the basal RNA polymerase II transcription machinery. Mediator is recruited to promoters by direct interactions with regulatory proteins and serves as a scaffold for the assembly of a functional preinitiation complex with RNA polymerase II and the general transcription factors.</text>
</comment>
<proteinExistence type="inferred from homology"/>
<evidence type="ECO:0000256" key="1">
    <source>
        <dbReference type="ARBA" id="ARBA00004123"/>
    </source>
</evidence>
<evidence type="ECO:0000256" key="5">
    <source>
        <dbReference type="ARBA" id="ARBA00023163"/>
    </source>
</evidence>
<evidence type="ECO:0000313" key="10">
    <source>
        <dbReference type="Proteomes" id="UP001497600"/>
    </source>
</evidence>
<keyword evidence="10" id="KW-1185">Reference proteome</keyword>
<comment type="subunit">
    <text evidence="7">Component of the Mediator complex.</text>
</comment>
<dbReference type="Proteomes" id="UP001497600">
    <property type="component" value="Chromosome A"/>
</dbReference>
<keyword evidence="4 7" id="KW-0010">Activator</keyword>
<feature type="coiled-coil region" evidence="8">
    <location>
        <begin position="47"/>
        <end position="84"/>
    </location>
</feature>
<evidence type="ECO:0000256" key="4">
    <source>
        <dbReference type="ARBA" id="ARBA00023159"/>
    </source>
</evidence>
<evidence type="ECO:0000256" key="7">
    <source>
        <dbReference type="RuleBase" id="RU364145"/>
    </source>
</evidence>
<dbReference type="InterPro" id="IPR011425">
    <property type="entry name" value="Med9"/>
</dbReference>
<accession>A0ABP0E8E4</accession>
<evidence type="ECO:0000313" key="9">
    <source>
        <dbReference type="EMBL" id="CAK7892971.1"/>
    </source>
</evidence>
<protein>
    <recommendedName>
        <fullName evidence="7">Mediator of RNA polymerase II transcription subunit 9</fullName>
    </recommendedName>
    <alternativeName>
        <fullName evidence="7">Mediator complex subunit 9</fullName>
    </alternativeName>
</protein>
<organism evidence="9 10">
    <name type="scientific">[Candida] anglica</name>
    <dbReference type="NCBI Taxonomy" id="148631"/>
    <lineage>
        <taxon>Eukaryota</taxon>
        <taxon>Fungi</taxon>
        <taxon>Dikarya</taxon>
        <taxon>Ascomycota</taxon>
        <taxon>Saccharomycotina</taxon>
        <taxon>Pichiomycetes</taxon>
        <taxon>Debaryomycetaceae</taxon>
        <taxon>Kurtzmaniella</taxon>
    </lineage>
</organism>
<evidence type="ECO:0000256" key="6">
    <source>
        <dbReference type="ARBA" id="ARBA00023242"/>
    </source>
</evidence>
<evidence type="ECO:0000256" key="8">
    <source>
        <dbReference type="SAM" id="Coils"/>
    </source>
</evidence>
<keyword evidence="3 7" id="KW-0805">Transcription regulation</keyword>
<keyword evidence="8" id="KW-0175">Coiled coil</keyword>
<dbReference type="EMBL" id="OZ004253">
    <property type="protein sequence ID" value="CAK7892971.1"/>
    <property type="molecule type" value="Genomic_DNA"/>
</dbReference>
<comment type="subcellular location">
    <subcellularLocation>
        <location evidence="1 7">Nucleus</location>
    </subcellularLocation>
</comment>
<keyword evidence="6 7" id="KW-0539">Nucleus</keyword>
<evidence type="ECO:0000256" key="2">
    <source>
        <dbReference type="ARBA" id="ARBA00008089"/>
    </source>
</evidence>
<gene>
    <name evidence="7" type="primary">MED9</name>
    <name evidence="9" type="ORF">CAAN4_A05248</name>
</gene>
<keyword evidence="5 7" id="KW-0804">Transcription</keyword>
<evidence type="ECO:0000256" key="3">
    <source>
        <dbReference type="ARBA" id="ARBA00023015"/>
    </source>
</evidence>
<name>A0ABP0E8E4_9ASCO</name>
<sequence>MSSSAVLEKLQRTELLPDLFALLHDLKSGVISARDFDNHAGSIRLKVTQMKQQLQQIEGINRSLEDREAEIRRLEENNRRKREFLQTCRQSNESSDKFEAIAEE</sequence>
<reference evidence="9 10" key="1">
    <citation type="submission" date="2024-01" db="EMBL/GenBank/DDBJ databases">
        <authorList>
            <consortium name="Genoscope - CEA"/>
            <person name="William W."/>
        </authorList>
    </citation>
    <scope>NUCLEOTIDE SEQUENCE [LARGE SCALE GENOMIC DNA]</scope>
    <source>
        <strain evidence="9 10">29B2s-10</strain>
    </source>
</reference>